<name>A0AC34F002_9BILA</name>
<evidence type="ECO:0000313" key="2">
    <source>
        <dbReference type="WBParaSite" id="ES5_v2.g10297.t1"/>
    </source>
</evidence>
<dbReference type="WBParaSite" id="ES5_v2.g10297.t1">
    <property type="protein sequence ID" value="ES5_v2.g10297.t1"/>
    <property type="gene ID" value="ES5_v2.g10297"/>
</dbReference>
<proteinExistence type="predicted"/>
<organism evidence="1 2">
    <name type="scientific">Panagrolaimus sp. ES5</name>
    <dbReference type="NCBI Taxonomy" id="591445"/>
    <lineage>
        <taxon>Eukaryota</taxon>
        <taxon>Metazoa</taxon>
        <taxon>Ecdysozoa</taxon>
        <taxon>Nematoda</taxon>
        <taxon>Chromadorea</taxon>
        <taxon>Rhabditida</taxon>
        <taxon>Tylenchina</taxon>
        <taxon>Panagrolaimomorpha</taxon>
        <taxon>Panagrolaimoidea</taxon>
        <taxon>Panagrolaimidae</taxon>
        <taxon>Panagrolaimus</taxon>
    </lineage>
</organism>
<reference evidence="2" key="1">
    <citation type="submission" date="2022-11" db="UniProtKB">
        <authorList>
            <consortium name="WormBaseParasite"/>
        </authorList>
    </citation>
    <scope>IDENTIFICATION</scope>
</reference>
<sequence>MFLTFTRVLTGHKKGTVTYKYFPVFSHNVTEDFGPFEVKCPFGVLAFHPHGYPNVETLKFSLTPIKNPVIWSSACPPPPSPEGSASAGATAKRLNDSLEMKEMK</sequence>
<protein>
    <submittedName>
        <fullName evidence="2">Uncharacterized protein</fullName>
    </submittedName>
</protein>
<dbReference type="Proteomes" id="UP000887579">
    <property type="component" value="Unplaced"/>
</dbReference>
<evidence type="ECO:0000313" key="1">
    <source>
        <dbReference type="Proteomes" id="UP000887579"/>
    </source>
</evidence>
<accession>A0AC34F002</accession>